<accession>D5EJQ1</accession>
<reference evidence="3 4" key="1">
    <citation type="journal article" date="2010" name="Stand. Genomic Sci.">
        <title>Complete genome sequence of Coraliomargarita akajimensis type strain (04OKA010-24).</title>
        <authorList>
            <person name="Mavromatis K."/>
            <person name="Abt B."/>
            <person name="Brambilla E."/>
            <person name="Lapidus A."/>
            <person name="Copeland A."/>
            <person name="Deshpande S."/>
            <person name="Nolan M."/>
            <person name="Lucas S."/>
            <person name="Tice H."/>
            <person name="Cheng J.F."/>
            <person name="Han C."/>
            <person name="Detter J.C."/>
            <person name="Woyke T."/>
            <person name="Goodwin L."/>
            <person name="Pitluck S."/>
            <person name="Held B."/>
            <person name="Brettin T."/>
            <person name="Tapia R."/>
            <person name="Ivanova N."/>
            <person name="Mikhailova N."/>
            <person name="Pati A."/>
            <person name="Liolios K."/>
            <person name="Chen A."/>
            <person name="Palaniappan K."/>
            <person name="Land M."/>
            <person name="Hauser L."/>
            <person name="Chang Y.J."/>
            <person name="Jeffries C.D."/>
            <person name="Rohde M."/>
            <person name="Goker M."/>
            <person name="Bristow J."/>
            <person name="Eisen J.A."/>
            <person name="Markowitz V."/>
            <person name="Hugenholtz P."/>
            <person name="Klenk H.P."/>
            <person name="Kyrpides N.C."/>
        </authorList>
    </citation>
    <scope>NUCLEOTIDE SEQUENCE [LARGE SCALE GENOMIC DNA]</scope>
    <source>
        <strain evidence="4">DSM 45221 / IAM 15411 / JCM 23193 / KCTC 12865</strain>
    </source>
</reference>
<dbReference type="InterPro" id="IPR002931">
    <property type="entry name" value="Transglutaminase-like"/>
</dbReference>
<proteinExistence type="predicted"/>
<organism evidence="3 4">
    <name type="scientific">Coraliomargarita akajimensis (strain DSM 45221 / IAM 15411 / JCM 23193 / KCTC 12865 / 04OKA010-24)</name>
    <dbReference type="NCBI Taxonomy" id="583355"/>
    <lineage>
        <taxon>Bacteria</taxon>
        <taxon>Pseudomonadati</taxon>
        <taxon>Verrucomicrobiota</taxon>
        <taxon>Opitutia</taxon>
        <taxon>Puniceicoccales</taxon>
        <taxon>Coraliomargaritaceae</taxon>
        <taxon>Coraliomargarita</taxon>
    </lineage>
</organism>
<dbReference type="AlphaFoldDB" id="D5EJQ1"/>
<dbReference type="InterPro" id="IPR038765">
    <property type="entry name" value="Papain-like_cys_pep_sf"/>
</dbReference>
<feature type="transmembrane region" description="Helical" evidence="1">
    <location>
        <begin position="191"/>
        <end position="215"/>
    </location>
</feature>
<dbReference type="SMART" id="SM00460">
    <property type="entry name" value="TGc"/>
    <property type="match status" value="1"/>
</dbReference>
<feature type="transmembrane region" description="Helical" evidence="1">
    <location>
        <begin position="144"/>
        <end position="161"/>
    </location>
</feature>
<feature type="transmembrane region" description="Helical" evidence="1">
    <location>
        <begin position="120"/>
        <end position="138"/>
    </location>
</feature>
<dbReference type="InterPro" id="IPR052901">
    <property type="entry name" value="Bact_TGase-like"/>
</dbReference>
<keyword evidence="1" id="KW-0812">Transmembrane</keyword>
<name>D5EJQ1_CORAD</name>
<dbReference type="SUPFAM" id="SSF54001">
    <property type="entry name" value="Cysteine proteinases"/>
    <property type="match status" value="1"/>
</dbReference>
<evidence type="ECO:0000256" key="1">
    <source>
        <dbReference type="SAM" id="Phobius"/>
    </source>
</evidence>
<feature type="transmembrane region" description="Helical" evidence="1">
    <location>
        <begin position="45"/>
        <end position="62"/>
    </location>
</feature>
<dbReference type="HOGENOM" id="CLU_369578_0_0_0"/>
<dbReference type="InterPro" id="IPR021878">
    <property type="entry name" value="TgpA_N"/>
</dbReference>
<dbReference type="Gene3D" id="3.10.620.30">
    <property type="match status" value="1"/>
</dbReference>
<gene>
    <name evidence="3" type="ordered locus">Caka_1631</name>
</gene>
<evidence type="ECO:0000313" key="4">
    <source>
        <dbReference type="Proteomes" id="UP000000925"/>
    </source>
</evidence>
<keyword evidence="1" id="KW-1133">Transmembrane helix</keyword>
<keyword evidence="4" id="KW-1185">Reference proteome</keyword>
<feature type="transmembrane region" description="Helical" evidence="1">
    <location>
        <begin position="92"/>
        <end position="108"/>
    </location>
</feature>
<keyword evidence="1" id="KW-0472">Membrane</keyword>
<feature type="domain" description="Transglutaminase-like" evidence="2">
    <location>
        <begin position="474"/>
        <end position="546"/>
    </location>
</feature>
<dbReference type="KEGG" id="caa:Caka_1631"/>
<dbReference type="eggNOG" id="COG1305">
    <property type="taxonomic scope" value="Bacteria"/>
</dbReference>
<feature type="transmembrane region" description="Helical" evidence="1">
    <location>
        <begin position="20"/>
        <end position="39"/>
    </location>
</feature>
<dbReference type="PANTHER" id="PTHR42736">
    <property type="entry name" value="PROTEIN-GLUTAMINE GAMMA-GLUTAMYLTRANSFERASE"/>
    <property type="match status" value="1"/>
</dbReference>
<dbReference type="STRING" id="583355.Caka_1631"/>
<dbReference type="EMBL" id="CP001998">
    <property type="protein sequence ID" value="ADE54650.1"/>
    <property type="molecule type" value="Genomic_DNA"/>
</dbReference>
<evidence type="ECO:0000313" key="3">
    <source>
        <dbReference type="EMBL" id="ADE54650.1"/>
    </source>
</evidence>
<dbReference type="PANTHER" id="PTHR42736:SF1">
    <property type="entry name" value="PROTEIN-GLUTAMINE GAMMA-GLUTAMYLTRANSFERASE"/>
    <property type="match status" value="1"/>
</dbReference>
<dbReference type="Proteomes" id="UP000000925">
    <property type="component" value="Chromosome"/>
</dbReference>
<evidence type="ECO:0000259" key="2">
    <source>
        <dbReference type="SMART" id="SM00460"/>
    </source>
</evidence>
<protein>
    <submittedName>
        <fullName evidence="3">Transglutaminase domain protein</fullName>
    </submittedName>
</protein>
<dbReference type="Pfam" id="PF01841">
    <property type="entry name" value="Transglut_core"/>
    <property type="match status" value="1"/>
</dbReference>
<sequence length="734" mass="84019">MSMVKQSSHLSLIELEQLKWLLGGVLALLSLWSLAGLEFTGKASLVWATGLVVWSILFPRACARLPRRIWTYAGPIILLAAGTDFVLNFPNFLPSLVRLVLWLLLYRCMAQRRIREDMQLVLLCLFCLVISGALTVSLLFALQILIFTPLAMTVMFVLSLLDHNGEQYDEDLWQGFRWKTLMPRIWQVMDFRVWGAAALMFIFMVTVSSILFMLMPRFNLDQAIPFLDIQGQARSGFSNDVSLRDVSEIREDNSVALRVDVPSLEAVSTTPYWRMLVLDQYESGRFRLSPSAERLLSKEVAVSDIRPFDRGYTSREPESWTFYLEGGISQYLPVPGAFGKIRFQLQQDVEMLPALGVYGLDKVKQSVFAYRIDGLEWRNRIPGAEYETSLWESRDERETEPDAETYPETLLSLEVDSTERDYLRQVNAGLYTVDELIEAVDYSERLTTYLRARYQYSLSPTATDSEGDPVVAWLRDGSRGHCELFAAGFVLLAREAGFPARMAIGFSGGSWNAVEEYFVVRNRQAHAWVEIFDADSQAWLRVDPTPGAGSSNPEMMQRGEVYVESGWSAWMDSLRIQWYRRVVNFDQQDQLTIALAIKAVWQDMKQVVAQRLLSLKEALHGVLVRPFSSDSMLSLLLATLLGLLGWCCWRYRDRLWPKLILSSRGRLRMTPIRRDAQRLLIRVRSRRKRSSPADAVDLSQLQAELEGLRFGPDPDPGEARAILKRVRRKLGFWF</sequence>
<dbReference type="Pfam" id="PF11992">
    <property type="entry name" value="TgpA_N"/>
    <property type="match status" value="1"/>
</dbReference>